<gene>
    <name evidence="7" type="ORF">CYMTET_50414</name>
</gene>
<accession>A0AAE0BN61</accession>
<dbReference type="GO" id="GO:0004332">
    <property type="term" value="F:fructose-bisphosphate aldolase activity"/>
    <property type="evidence" value="ECO:0007669"/>
    <property type="project" value="UniProtKB-EC"/>
</dbReference>
<evidence type="ECO:0000256" key="5">
    <source>
        <dbReference type="ARBA" id="ARBA00023152"/>
    </source>
</evidence>
<comment type="catalytic activity">
    <reaction evidence="1">
        <text>beta-D-fructose 1,6-bisphosphate = D-glyceraldehyde 3-phosphate + dihydroxyacetone phosphate</text>
        <dbReference type="Rhea" id="RHEA:14729"/>
        <dbReference type="ChEBI" id="CHEBI:32966"/>
        <dbReference type="ChEBI" id="CHEBI:57642"/>
        <dbReference type="ChEBI" id="CHEBI:59776"/>
        <dbReference type="EC" id="4.1.2.13"/>
    </reaction>
</comment>
<keyword evidence="8" id="KW-1185">Reference proteome</keyword>
<dbReference type="SUPFAM" id="SSF51569">
    <property type="entry name" value="Aldolase"/>
    <property type="match status" value="1"/>
</dbReference>
<comment type="caution">
    <text evidence="7">The sequence shown here is derived from an EMBL/GenBank/DDBJ whole genome shotgun (WGS) entry which is preliminary data.</text>
</comment>
<evidence type="ECO:0000256" key="3">
    <source>
        <dbReference type="ARBA" id="ARBA00010387"/>
    </source>
</evidence>
<evidence type="ECO:0000313" key="7">
    <source>
        <dbReference type="EMBL" id="KAK3239668.1"/>
    </source>
</evidence>
<dbReference type="Proteomes" id="UP001190700">
    <property type="component" value="Unassembled WGS sequence"/>
</dbReference>
<dbReference type="EMBL" id="LGRX02033850">
    <property type="protein sequence ID" value="KAK3239668.1"/>
    <property type="molecule type" value="Genomic_DNA"/>
</dbReference>
<keyword evidence="5" id="KW-0324">Glycolysis</keyword>
<dbReference type="InterPro" id="IPR000741">
    <property type="entry name" value="FBA_I"/>
</dbReference>
<dbReference type="InterPro" id="IPR013785">
    <property type="entry name" value="Aldolase_TIM"/>
</dbReference>
<protein>
    <recommendedName>
        <fullName evidence="4">fructose-bisphosphate aldolase</fullName>
        <ecNumber evidence="4">4.1.2.13</ecNumber>
    </recommendedName>
</protein>
<keyword evidence="6" id="KW-0456">Lyase</keyword>
<evidence type="ECO:0000313" key="8">
    <source>
        <dbReference type="Proteomes" id="UP001190700"/>
    </source>
</evidence>
<dbReference type="AlphaFoldDB" id="A0AAE0BN61"/>
<proteinExistence type="inferred from homology"/>
<organism evidence="7 8">
    <name type="scientific">Cymbomonas tetramitiformis</name>
    <dbReference type="NCBI Taxonomy" id="36881"/>
    <lineage>
        <taxon>Eukaryota</taxon>
        <taxon>Viridiplantae</taxon>
        <taxon>Chlorophyta</taxon>
        <taxon>Pyramimonadophyceae</taxon>
        <taxon>Pyramimonadales</taxon>
        <taxon>Pyramimonadaceae</taxon>
        <taxon>Cymbomonas</taxon>
    </lineage>
</organism>
<reference evidence="7 8" key="1">
    <citation type="journal article" date="2015" name="Genome Biol. Evol.">
        <title>Comparative Genomics of a Bacterivorous Green Alga Reveals Evolutionary Causalities and Consequences of Phago-Mixotrophic Mode of Nutrition.</title>
        <authorList>
            <person name="Burns J.A."/>
            <person name="Paasch A."/>
            <person name="Narechania A."/>
            <person name="Kim E."/>
        </authorList>
    </citation>
    <scope>NUCLEOTIDE SEQUENCE [LARGE SCALE GENOMIC DNA]</scope>
    <source>
        <strain evidence="7 8">PLY_AMNH</strain>
    </source>
</reference>
<evidence type="ECO:0000256" key="6">
    <source>
        <dbReference type="ARBA" id="ARBA00023239"/>
    </source>
</evidence>
<dbReference type="EC" id="4.1.2.13" evidence="4"/>
<evidence type="ECO:0000256" key="1">
    <source>
        <dbReference type="ARBA" id="ARBA00000441"/>
    </source>
</evidence>
<evidence type="ECO:0000256" key="2">
    <source>
        <dbReference type="ARBA" id="ARBA00004714"/>
    </source>
</evidence>
<dbReference type="PANTHER" id="PTHR11627">
    <property type="entry name" value="FRUCTOSE-BISPHOSPHATE ALDOLASE"/>
    <property type="match status" value="1"/>
</dbReference>
<dbReference type="GO" id="GO:0006096">
    <property type="term" value="P:glycolytic process"/>
    <property type="evidence" value="ECO:0007669"/>
    <property type="project" value="UniProtKB-KW"/>
</dbReference>
<sequence>MQTSKLSPSSLVAVSTCNANGCSKRSLTATPVKTAATKLSLSSRSSQRVKGTGILAQSKKQQTIDRGVVVCNAIAGPTACHNGAHLSDEMKAELERVAALIGTPGKGITACDEGPGTVGGRFEDVGVENTEENRRKYRQMLFETPGVNEYLSAAILDPETLYQRSTTDDRLFPEVLDSLNIVPGVKPHLKVYSLPGQSGATVMQGLDSLAARCKEYREAGCRFAKWRSPIEIDLATGQPSDLVIEANMLDLARYAIICQDEGLVPIVEPDISLKGTHTLEDAIYINVKVQSVLYKAMLDHGVFMEGSILKSNMVNPGKSCPKSYTVEEIAKANVDVLRRCMPAAIRSGNYLSGGQSLEDAAARLNAINQLGPQPWNLSFSWSAAIQLPMLALCKEKGGLCLEEMSALYLEELKIASAAALGKHTPGPGEGDHKAP</sequence>
<dbReference type="NCBIfam" id="NF033379">
    <property type="entry name" value="FrucBisAld_I"/>
    <property type="match status" value="1"/>
</dbReference>
<dbReference type="Gene3D" id="3.20.20.70">
    <property type="entry name" value="Aldolase class I"/>
    <property type="match status" value="1"/>
</dbReference>
<evidence type="ECO:0000256" key="4">
    <source>
        <dbReference type="ARBA" id="ARBA00013068"/>
    </source>
</evidence>
<comment type="similarity">
    <text evidence="3">Belongs to the class I fructose-bisphosphate aldolase family.</text>
</comment>
<name>A0AAE0BN61_9CHLO</name>
<dbReference type="Pfam" id="PF00274">
    <property type="entry name" value="Glycolytic"/>
    <property type="match status" value="1"/>
</dbReference>
<comment type="pathway">
    <text evidence="2">Carbohydrate degradation; glycolysis; D-glyceraldehyde 3-phosphate and glycerone phosphate from D-glucose: step 4/4.</text>
</comment>